<proteinExistence type="predicted"/>
<dbReference type="RefSeq" id="WP_190297285.1">
    <property type="nucleotide sequence ID" value="NZ_CP061172.1"/>
</dbReference>
<evidence type="ECO:0000313" key="1">
    <source>
        <dbReference type="EMBL" id="QNR65385.1"/>
    </source>
</evidence>
<dbReference type="Proteomes" id="UP000516384">
    <property type="component" value="Chromosome"/>
</dbReference>
<dbReference type="AlphaFoldDB" id="A0A7H0Y2S7"/>
<name>A0A7H0Y2S7_9BACL</name>
<evidence type="ECO:0000313" key="2">
    <source>
        <dbReference type="Proteomes" id="UP000516384"/>
    </source>
</evidence>
<gene>
    <name evidence="1" type="ORF">IAQ67_15945</name>
</gene>
<sequence length="125" mass="14888">MKWTETTHQEVWEGEWKDICTNEDGTVNLDQIQRELFDYAFILDQVPKVYEEVAGLSKPNAYANSVIDHFERKRKDTFEMWLKDFIDNCEDTYKLHKESDNGQDNEFAEGIKWVLDELKEDFGIE</sequence>
<reference evidence="1 2" key="1">
    <citation type="submission" date="2020-09" db="EMBL/GenBank/DDBJ databases">
        <title>Characterization of Paenibacillus peoriae strain ZF390 with broad-spectrum antimicrobial activity as a potential biocontrol agent.</title>
        <authorList>
            <person name="Li L."/>
            <person name="Zhao Y."/>
            <person name="Li B."/>
            <person name="Xie X."/>
        </authorList>
    </citation>
    <scope>NUCLEOTIDE SEQUENCE [LARGE SCALE GENOMIC DNA]</scope>
    <source>
        <strain evidence="1 2">ZF390</strain>
    </source>
</reference>
<dbReference type="EMBL" id="CP061172">
    <property type="protein sequence ID" value="QNR65385.1"/>
    <property type="molecule type" value="Genomic_DNA"/>
</dbReference>
<accession>A0A7H0Y2S7</accession>
<organism evidence="1 2">
    <name type="scientific">Paenibacillus peoriae</name>
    <dbReference type="NCBI Taxonomy" id="59893"/>
    <lineage>
        <taxon>Bacteria</taxon>
        <taxon>Bacillati</taxon>
        <taxon>Bacillota</taxon>
        <taxon>Bacilli</taxon>
        <taxon>Bacillales</taxon>
        <taxon>Paenibacillaceae</taxon>
        <taxon>Paenibacillus</taxon>
    </lineage>
</organism>
<protein>
    <submittedName>
        <fullName evidence="1">Uncharacterized protein</fullName>
    </submittedName>
</protein>